<evidence type="ECO:0000259" key="1">
    <source>
        <dbReference type="Pfam" id="PF20419"/>
    </source>
</evidence>
<keyword evidence="3" id="KW-1185">Reference proteome</keyword>
<comment type="caution">
    <text evidence="2">The sequence shown here is derived from an EMBL/GenBank/DDBJ whole genome shotgun (WGS) entry which is preliminary data.</text>
</comment>
<proteinExistence type="predicted"/>
<dbReference type="Proteomes" id="UP001595384">
    <property type="component" value="Unassembled WGS sequence"/>
</dbReference>
<gene>
    <name evidence="2" type="ORF">ACFODT_03660</name>
</gene>
<dbReference type="InterPro" id="IPR046524">
    <property type="entry name" value="DUF6701"/>
</dbReference>
<dbReference type="EMBL" id="JBHRSE010000027">
    <property type="protein sequence ID" value="MFC3022926.1"/>
    <property type="molecule type" value="Genomic_DNA"/>
</dbReference>
<sequence>MNHDAHHGFLRPSRVITREGCFRYGRLQFADVGGNSGDTLAVPVEAQYWDEQRFVTNTANSGPHLRAPMRRTQRYAVSRFGLTPVVPFHLMSVLQSPSRRRWWRRRGA</sequence>
<feature type="domain" description="DUF6701" evidence="1">
    <location>
        <begin position="22"/>
        <end position="61"/>
    </location>
</feature>
<dbReference type="RefSeq" id="WP_390258037.1">
    <property type="nucleotide sequence ID" value="NZ_AP024911.1"/>
</dbReference>
<dbReference type="Pfam" id="PF20419">
    <property type="entry name" value="DUF6701"/>
    <property type="match status" value="1"/>
</dbReference>
<protein>
    <submittedName>
        <fullName evidence="2">DUF6701 domain-containing protein</fullName>
    </submittedName>
</protein>
<name>A0ABV7C7Y7_9VIBR</name>
<reference evidence="3" key="1">
    <citation type="journal article" date="2019" name="Int. J. Syst. Evol. Microbiol.">
        <title>The Global Catalogue of Microorganisms (GCM) 10K type strain sequencing project: providing services to taxonomists for standard genome sequencing and annotation.</title>
        <authorList>
            <consortium name="The Broad Institute Genomics Platform"/>
            <consortium name="The Broad Institute Genome Sequencing Center for Infectious Disease"/>
            <person name="Wu L."/>
            <person name="Ma J."/>
        </authorList>
    </citation>
    <scope>NUCLEOTIDE SEQUENCE [LARGE SCALE GENOMIC DNA]</scope>
    <source>
        <strain evidence="3">KCTC 62784</strain>
    </source>
</reference>
<organism evidence="2 3">
    <name type="scientific">Vibrio zhugei</name>
    <dbReference type="NCBI Taxonomy" id="2479546"/>
    <lineage>
        <taxon>Bacteria</taxon>
        <taxon>Pseudomonadati</taxon>
        <taxon>Pseudomonadota</taxon>
        <taxon>Gammaproteobacteria</taxon>
        <taxon>Vibrionales</taxon>
        <taxon>Vibrionaceae</taxon>
        <taxon>Vibrio</taxon>
    </lineage>
</organism>
<evidence type="ECO:0000313" key="2">
    <source>
        <dbReference type="EMBL" id="MFC3022926.1"/>
    </source>
</evidence>
<evidence type="ECO:0000313" key="3">
    <source>
        <dbReference type="Proteomes" id="UP001595384"/>
    </source>
</evidence>
<accession>A0ABV7C7Y7</accession>